<dbReference type="Pfam" id="PF00856">
    <property type="entry name" value="SET"/>
    <property type="match status" value="1"/>
</dbReference>
<dbReference type="Gene3D" id="2.170.270.10">
    <property type="entry name" value="SET domain"/>
    <property type="match status" value="1"/>
</dbReference>
<feature type="domain" description="SET" evidence="1">
    <location>
        <begin position="2"/>
        <end position="94"/>
    </location>
</feature>
<name>A0A8J6XNE1_9CYAN</name>
<comment type="caution">
    <text evidence="2">The sequence shown here is derived from an EMBL/GenBank/DDBJ whole genome shotgun (WGS) entry which is preliminary data.</text>
</comment>
<organism evidence="2 3">
    <name type="scientific">Iningainema tapete BLCC-T55</name>
    <dbReference type="NCBI Taxonomy" id="2748662"/>
    <lineage>
        <taxon>Bacteria</taxon>
        <taxon>Bacillati</taxon>
        <taxon>Cyanobacteriota</taxon>
        <taxon>Cyanophyceae</taxon>
        <taxon>Nostocales</taxon>
        <taxon>Scytonemataceae</taxon>
        <taxon>Iningainema tapete</taxon>
    </lineage>
</organism>
<dbReference type="Proteomes" id="UP000629098">
    <property type="component" value="Unassembled WGS sequence"/>
</dbReference>
<dbReference type="RefSeq" id="WP_190830965.1">
    <property type="nucleotide sequence ID" value="NZ_CAWPPI010000067.1"/>
</dbReference>
<dbReference type="SUPFAM" id="SSF82199">
    <property type="entry name" value="SET domain"/>
    <property type="match status" value="1"/>
</dbReference>
<protein>
    <submittedName>
        <fullName evidence="2">SET domain-containing protein-lysine N-methyltransferase</fullName>
    </submittedName>
</protein>
<evidence type="ECO:0000313" key="2">
    <source>
        <dbReference type="EMBL" id="MBD2774231.1"/>
    </source>
</evidence>
<dbReference type="PROSITE" id="PS50280">
    <property type="entry name" value="SET"/>
    <property type="match status" value="1"/>
</dbReference>
<dbReference type="InterPro" id="IPR053201">
    <property type="entry name" value="Flavunoidine_N-MTase"/>
</dbReference>
<gene>
    <name evidence="2" type="ORF">ICL16_19680</name>
</gene>
<dbReference type="PANTHER" id="PTHR12350:SF19">
    <property type="entry name" value="SET DOMAIN-CONTAINING PROTEIN"/>
    <property type="match status" value="1"/>
</dbReference>
<sequence length="175" mass="19927">MLQVQANTTAKGTGLITTSAIKKGTVFYKITNYEIIHQPTYTSVQVGLETHMEEPTLRHLNHSCSPNIIIDTVAFECRALRDIEPYEELSFFYPSTEWDMNRPFVCLCGSPQCIRIIIGAKYQSLDTLSRYFINRHVHTKALNSLQATVLEQGVVVEPIDDLRIEEHTFSLLHKA</sequence>
<keyword evidence="3" id="KW-1185">Reference proteome</keyword>
<dbReference type="InterPro" id="IPR046341">
    <property type="entry name" value="SET_dom_sf"/>
</dbReference>
<evidence type="ECO:0000313" key="3">
    <source>
        <dbReference type="Proteomes" id="UP000629098"/>
    </source>
</evidence>
<dbReference type="EMBL" id="JACXAE010000067">
    <property type="protein sequence ID" value="MBD2774231.1"/>
    <property type="molecule type" value="Genomic_DNA"/>
</dbReference>
<dbReference type="PANTHER" id="PTHR12350">
    <property type="entry name" value="HISTONE-LYSINE N-METHYLTRANSFERASE-RELATED"/>
    <property type="match status" value="1"/>
</dbReference>
<dbReference type="InterPro" id="IPR001214">
    <property type="entry name" value="SET_dom"/>
</dbReference>
<proteinExistence type="predicted"/>
<dbReference type="AlphaFoldDB" id="A0A8J6XNE1"/>
<evidence type="ECO:0000259" key="1">
    <source>
        <dbReference type="PROSITE" id="PS50280"/>
    </source>
</evidence>
<reference evidence="2" key="1">
    <citation type="submission" date="2020-09" db="EMBL/GenBank/DDBJ databases">
        <title>Iningainema tapete sp. nov. (Scytonemataceae, Cyanobacteria) from greenhouses in central Florida (USA) produces two types of nodularin with biosynthetic potential for microcystin-LR and anabaenopeptins.</title>
        <authorList>
            <person name="Berthold D.E."/>
            <person name="Lefler F.W."/>
            <person name="Huang I.-S."/>
            <person name="Abdulla H."/>
            <person name="Zimba P.V."/>
            <person name="Laughinghouse H.D. IV."/>
        </authorList>
    </citation>
    <scope>NUCLEOTIDE SEQUENCE</scope>
    <source>
        <strain evidence="2">BLCCT55</strain>
    </source>
</reference>
<accession>A0A8J6XNE1</accession>